<dbReference type="EMBL" id="CP106738">
    <property type="protein sequence ID" value="UXX83315.1"/>
    <property type="molecule type" value="Genomic_DNA"/>
</dbReference>
<dbReference type="RefSeq" id="WP_263047959.1">
    <property type="nucleotide sequence ID" value="NZ_CP106738.1"/>
</dbReference>
<name>A0ABY6DHM5_9RHOB</name>
<keyword evidence="2" id="KW-1185">Reference proteome</keyword>
<proteinExistence type="predicted"/>
<gene>
    <name evidence="1" type="ORF">N7U68_01115</name>
</gene>
<evidence type="ECO:0000313" key="2">
    <source>
        <dbReference type="Proteomes" id="UP001064087"/>
    </source>
</evidence>
<organism evidence="1 2">
    <name type="scientific">Roseovarius pelagicus</name>
    <dbReference type="NCBI Taxonomy" id="2980108"/>
    <lineage>
        <taxon>Bacteria</taxon>
        <taxon>Pseudomonadati</taxon>
        <taxon>Pseudomonadota</taxon>
        <taxon>Alphaproteobacteria</taxon>
        <taxon>Rhodobacterales</taxon>
        <taxon>Roseobacteraceae</taxon>
        <taxon>Roseovarius</taxon>
    </lineage>
</organism>
<dbReference type="Proteomes" id="UP001064087">
    <property type="component" value="Chromosome"/>
</dbReference>
<accession>A0ABY6DHM5</accession>
<evidence type="ECO:0000313" key="1">
    <source>
        <dbReference type="EMBL" id="UXX83315.1"/>
    </source>
</evidence>
<reference evidence="1" key="1">
    <citation type="submission" date="2022-10" db="EMBL/GenBank/DDBJ databases">
        <title>Roseovarius pelagicus sp. nov., isolated from Arctic seawater.</title>
        <authorList>
            <person name="Hong Y.W."/>
            <person name="Hwang C.Y."/>
        </authorList>
    </citation>
    <scope>NUCLEOTIDE SEQUENCE</scope>
    <source>
        <strain evidence="1">HL-MP18</strain>
    </source>
</reference>
<sequence length="214" mass="23299">MNALQDAGQFVAPRRCNGGGVCDLIVEIYRLSRLKRVFRIAVERVIDLSPPKRDTGLIDAFLFSEFQQIVQVNYVLWTQGANLGDFFGQDDGGSGIATFGRVHQHVHSCLGVESDTIGATHQVPPITELRDWIALEREPFGHLSRDMVAVLTGGDEAEVGASLVSDQPCDALCCRQVVVQHEGGQLVEGGLFAITGAQRQFNGSLSLGFQRFGQ</sequence>
<protein>
    <submittedName>
        <fullName evidence="1">Uncharacterized protein</fullName>
    </submittedName>
</protein>